<accession>A0ABT7ESD9</accession>
<keyword evidence="1" id="KW-0472">Membrane</keyword>
<sequence length="173" mass="19453">MKSLEAHLVQYALYHRDKRNIRTHLVGVPLIVFAVIMLTYIPLFEFNQFEVTLSAILIGVVGAYYLYLSAWLGLIMIALLATGYMLTTLLSSQIMLFGVSMSGFYTIGAGIFLFGWMVQFIGHHFEGKKPAFVDDLMGLLIGPMFVLVEVLFKFGCMKHLETQILAQAGAYRN</sequence>
<keyword evidence="1" id="KW-0812">Transmembrane</keyword>
<dbReference type="Proteomes" id="UP001231915">
    <property type="component" value="Unassembled WGS sequence"/>
</dbReference>
<reference evidence="2 3" key="1">
    <citation type="submission" date="2023-05" db="EMBL/GenBank/DDBJ databases">
        <title>Pseudoalteromonas ardens sp. nov., Pseudoalteromonas obscura sp. nov., and Pseudoalteromonas umbrosa sp. nov., isolated from the coral Montipora capitata.</title>
        <authorList>
            <person name="Thomas E.M."/>
            <person name="Smith E.M."/>
            <person name="Papke E."/>
            <person name="Shlafstein M.D."/>
            <person name="Oline D.K."/>
            <person name="Videau P."/>
            <person name="Saw J.H."/>
            <person name="Strangman W.K."/>
            <person name="Ushijima B."/>
        </authorList>
    </citation>
    <scope>NUCLEOTIDE SEQUENCE [LARGE SCALE GENOMIC DNA]</scope>
    <source>
        <strain evidence="2 3">P94</strain>
    </source>
</reference>
<dbReference type="RefSeq" id="WP_211008946.1">
    <property type="nucleotide sequence ID" value="NZ_JASJUT010000013.1"/>
</dbReference>
<gene>
    <name evidence="2" type="ORF">QNM18_23190</name>
</gene>
<feature type="transmembrane region" description="Helical" evidence="1">
    <location>
        <begin position="21"/>
        <end position="43"/>
    </location>
</feature>
<organism evidence="2 3">
    <name type="scientific">Pseudoalteromonas obscura</name>
    <dbReference type="NCBI Taxonomy" id="3048491"/>
    <lineage>
        <taxon>Bacteria</taxon>
        <taxon>Pseudomonadati</taxon>
        <taxon>Pseudomonadota</taxon>
        <taxon>Gammaproteobacteria</taxon>
        <taxon>Alteromonadales</taxon>
        <taxon>Pseudoalteromonadaceae</taxon>
        <taxon>Pseudoalteromonas</taxon>
    </lineage>
</organism>
<feature type="transmembrane region" description="Helical" evidence="1">
    <location>
        <begin position="136"/>
        <end position="156"/>
    </location>
</feature>
<evidence type="ECO:0000313" key="2">
    <source>
        <dbReference type="EMBL" id="MDK2597976.1"/>
    </source>
</evidence>
<dbReference type="Pfam" id="PF06127">
    <property type="entry name" value="Mpo1-like"/>
    <property type="match status" value="1"/>
</dbReference>
<feature type="transmembrane region" description="Helical" evidence="1">
    <location>
        <begin position="55"/>
        <end position="82"/>
    </location>
</feature>
<keyword evidence="3" id="KW-1185">Reference proteome</keyword>
<dbReference type="InterPro" id="IPR009305">
    <property type="entry name" value="Mpo1-like"/>
</dbReference>
<proteinExistence type="predicted"/>
<name>A0ABT7ESD9_9GAMM</name>
<dbReference type="EMBL" id="JASJUT010000013">
    <property type="protein sequence ID" value="MDK2597976.1"/>
    <property type="molecule type" value="Genomic_DNA"/>
</dbReference>
<dbReference type="PANTHER" id="PTHR28026:SF9">
    <property type="entry name" value="2-HYDROXY-PALMITIC ACID DIOXYGENASE MPO1"/>
    <property type="match status" value="1"/>
</dbReference>
<dbReference type="PANTHER" id="PTHR28026">
    <property type="entry name" value="DUF962 DOMAIN PROTEIN (AFU_ORTHOLOGUE AFUA_8G05310)"/>
    <property type="match status" value="1"/>
</dbReference>
<comment type="caution">
    <text evidence="2">The sequence shown here is derived from an EMBL/GenBank/DDBJ whole genome shotgun (WGS) entry which is preliminary data.</text>
</comment>
<evidence type="ECO:0000313" key="3">
    <source>
        <dbReference type="Proteomes" id="UP001231915"/>
    </source>
</evidence>
<feature type="transmembrane region" description="Helical" evidence="1">
    <location>
        <begin position="94"/>
        <end position="116"/>
    </location>
</feature>
<evidence type="ECO:0000256" key="1">
    <source>
        <dbReference type="SAM" id="Phobius"/>
    </source>
</evidence>
<protein>
    <submittedName>
        <fullName evidence="2">DUF962 domain-containing protein</fullName>
    </submittedName>
</protein>
<keyword evidence="1" id="KW-1133">Transmembrane helix</keyword>